<comment type="pathway">
    <text evidence="8">Aminoacyl-tRNA biosynthesis; selenocysteinyl-tRNA(Sec) biosynthesis; selenocysteinyl-tRNA(Sec) from L-seryl-tRNA(Sec) (bacterial route): step 1/1.</text>
</comment>
<dbReference type="Gene3D" id="3.40.640.10">
    <property type="entry name" value="Type I PLP-dependent aspartate aminotransferase-like (Major domain)"/>
    <property type="match status" value="1"/>
</dbReference>
<dbReference type="InterPro" id="IPR004534">
    <property type="entry name" value="SelA_trans"/>
</dbReference>
<evidence type="ECO:0000256" key="5">
    <source>
        <dbReference type="ARBA" id="ARBA00022917"/>
    </source>
</evidence>
<dbReference type="GO" id="GO:0005737">
    <property type="term" value="C:cytoplasm"/>
    <property type="evidence" value="ECO:0007669"/>
    <property type="project" value="UniProtKB-SubCell"/>
</dbReference>
<dbReference type="Gene3D" id="3.90.1150.180">
    <property type="match status" value="1"/>
</dbReference>
<keyword evidence="6 8" id="KW-0711">Selenium</keyword>
<dbReference type="Pfam" id="PF12390">
    <property type="entry name" value="Se-cys_synth_N"/>
    <property type="match status" value="1"/>
</dbReference>
<feature type="domain" description="L-seryl-tRNA selenium transferase N-terminal" evidence="10">
    <location>
        <begin position="12"/>
        <end position="53"/>
    </location>
</feature>
<dbReference type="NCBIfam" id="TIGR00474">
    <property type="entry name" value="selA"/>
    <property type="match status" value="1"/>
</dbReference>
<evidence type="ECO:0000313" key="11">
    <source>
        <dbReference type="EMBL" id="NWJ45605.1"/>
    </source>
</evidence>
<dbReference type="PANTHER" id="PTHR32328">
    <property type="entry name" value="L-SERYL-TRNA(SEC) SELENIUM TRANSFERASE"/>
    <property type="match status" value="1"/>
</dbReference>
<dbReference type="EMBL" id="CP128399">
    <property type="protein sequence ID" value="WJW67478.1"/>
    <property type="molecule type" value="Genomic_DNA"/>
</dbReference>
<dbReference type="EMBL" id="JACATZ010000001">
    <property type="protein sequence ID" value="NWJ45605.1"/>
    <property type="molecule type" value="Genomic_DNA"/>
</dbReference>
<dbReference type="SUPFAM" id="SSF53383">
    <property type="entry name" value="PLP-dependent transferases"/>
    <property type="match status" value="1"/>
</dbReference>
<dbReference type="PANTHER" id="PTHR32328:SF0">
    <property type="entry name" value="L-SERYL-TRNA(SEC) SELENIUM TRANSFERASE"/>
    <property type="match status" value="1"/>
</dbReference>
<reference evidence="12" key="2">
    <citation type="journal article" date="2024" name="Nature">
        <title>Anoxygenic phototroph of the Chloroflexota uses a type I reaction centre.</title>
        <authorList>
            <person name="Tsuji J.M."/>
            <person name="Shaw N.A."/>
            <person name="Nagashima S."/>
            <person name="Venkiteswaran J.J."/>
            <person name="Schiff S.L."/>
            <person name="Watanabe T."/>
            <person name="Fukui M."/>
            <person name="Hanada S."/>
            <person name="Tank M."/>
            <person name="Neufeld J.D."/>
        </authorList>
    </citation>
    <scope>NUCLEOTIDE SEQUENCE</scope>
    <source>
        <strain evidence="12">L227-S17</strain>
    </source>
</reference>
<name>A0A8T7M3A3_9CHLR</name>
<dbReference type="Proteomes" id="UP000521676">
    <property type="component" value="Unassembled WGS sequence"/>
</dbReference>
<dbReference type="GO" id="GO:0001514">
    <property type="term" value="P:selenocysteine incorporation"/>
    <property type="evidence" value="ECO:0007669"/>
    <property type="project" value="UniProtKB-UniRule"/>
</dbReference>
<evidence type="ECO:0000256" key="3">
    <source>
        <dbReference type="ARBA" id="ARBA00022679"/>
    </source>
</evidence>
<dbReference type="AlphaFoldDB" id="A0A8T7M3A3"/>
<gene>
    <name evidence="8 12" type="primary">selA</name>
    <name evidence="11" type="ORF">HXX08_06980</name>
    <name evidence="12" type="ORF">OZ401_000744</name>
</gene>
<keyword evidence="5 8" id="KW-0648">Protein biosynthesis</keyword>
<proteinExistence type="inferred from homology"/>
<dbReference type="InterPro" id="IPR015424">
    <property type="entry name" value="PyrdxlP-dep_Trfase"/>
</dbReference>
<accession>A0A8T7M3A3</accession>
<evidence type="ECO:0000256" key="9">
    <source>
        <dbReference type="PIRSR" id="PIRSR618319-50"/>
    </source>
</evidence>
<comment type="subcellular location">
    <subcellularLocation>
        <location evidence="8">Cytoplasm</location>
    </subcellularLocation>
</comment>
<keyword evidence="4 8" id="KW-0663">Pyridoxal phosphate</keyword>
<keyword evidence="3 8" id="KW-0808">Transferase</keyword>
<reference evidence="11 13" key="1">
    <citation type="submission" date="2020-06" db="EMBL/GenBank/DDBJ databases">
        <title>Anoxygenic phototrophic Chloroflexota member uses a Type I reaction center.</title>
        <authorList>
            <person name="Tsuji J.M."/>
            <person name="Shaw N.A."/>
            <person name="Nagashima S."/>
            <person name="Venkiteswaran J."/>
            <person name="Schiff S.L."/>
            <person name="Hanada S."/>
            <person name="Tank M."/>
            <person name="Neufeld J.D."/>
        </authorList>
    </citation>
    <scope>NUCLEOTIDE SEQUENCE [LARGE SCALE GENOMIC DNA]</scope>
    <source>
        <strain evidence="11">L227-S17</strain>
    </source>
</reference>
<evidence type="ECO:0000256" key="6">
    <source>
        <dbReference type="ARBA" id="ARBA00023266"/>
    </source>
</evidence>
<dbReference type="EC" id="2.9.1.1" evidence="8"/>
<dbReference type="RefSeq" id="WP_341469371.1">
    <property type="nucleotide sequence ID" value="NZ_CP128399.1"/>
</dbReference>
<dbReference type="Proteomes" id="UP001431572">
    <property type="component" value="Chromosome 1"/>
</dbReference>
<dbReference type="InterPro" id="IPR025862">
    <property type="entry name" value="SelA_trans_N_dom"/>
</dbReference>
<evidence type="ECO:0000256" key="8">
    <source>
        <dbReference type="HAMAP-Rule" id="MF_00423"/>
    </source>
</evidence>
<evidence type="ECO:0000256" key="4">
    <source>
        <dbReference type="ARBA" id="ARBA00022898"/>
    </source>
</evidence>
<comment type="catalytic activity">
    <reaction evidence="8">
        <text>L-seryl-tRNA(Sec) + selenophosphate + H(+) = L-selenocysteinyl-tRNA(Sec) + phosphate</text>
        <dbReference type="Rhea" id="RHEA:22728"/>
        <dbReference type="Rhea" id="RHEA-COMP:9742"/>
        <dbReference type="Rhea" id="RHEA-COMP:9743"/>
        <dbReference type="ChEBI" id="CHEBI:15378"/>
        <dbReference type="ChEBI" id="CHEBI:16144"/>
        <dbReference type="ChEBI" id="CHEBI:43474"/>
        <dbReference type="ChEBI" id="CHEBI:78533"/>
        <dbReference type="ChEBI" id="CHEBI:78573"/>
        <dbReference type="EC" id="2.9.1.1"/>
    </reaction>
</comment>
<dbReference type="GO" id="GO:0004125">
    <property type="term" value="F:L-seryl-tRNA(Sec) selenium transferase activity"/>
    <property type="evidence" value="ECO:0007669"/>
    <property type="project" value="UniProtKB-UniRule"/>
</dbReference>
<dbReference type="InterPro" id="IPR015421">
    <property type="entry name" value="PyrdxlP-dep_Trfase_major"/>
</dbReference>
<protein>
    <recommendedName>
        <fullName evidence="8">L-seryl-tRNA(Sec) selenium transferase</fullName>
        <ecNumber evidence="8">2.9.1.1</ecNumber>
    </recommendedName>
    <alternativeName>
        <fullName evidence="8">Selenocysteine synthase</fullName>
        <shortName evidence="8">Sec synthase</shortName>
    </alternativeName>
    <alternativeName>
        <fullName evidence="8">Selenocysteinyl-tRNA(Sec) synthase</fullName>
    </alternativeName>
</protein>
<dbReference type="HAMAP" id="MF_00423">
    <property type="entry name" value="SelA"/>
    <property type="match status" value="1"/>
</dbReference>
<dbReference type="GO" id="GO:0001717">
    <property type="term" value="P:conversion of seryl-tRNAsec to selenocys-tRNAsec"/>
    <property type="evidence" value="ECO:0007669"/>
    <property type="project" value="UniProtKB-UniRule"/>
</dbReference>
<evidence type="ECO:0000313" key="14">
    <source>
        <dbReference type="Proteomes" id="UP001431572"/>
    </source>
</evidence>
<evidence type="ECO:0000259" key="10">
    <source>
        <dbReference type="Pfam" id="PF12390"/>
    </source>
</evidence>
<comment type="function">
    <text evidence="8">Converts seryl-tRNA(Sec) to selenocysteinyl-tRNA(Sec) required for selenoprotein biosynthesis.</text>
</comment>
<dbReference type="InterPro" id="IPR018319">
    <property type="entry name" value="SelA-like"/>
</dbReference>
<evidence type="ECO:0000313" key="12">
    <source>
        <dbReference type="EMBL" id="WJW67478.1"/>
    </source>
</evidence>
<keyword evidence="2 8" id="KW-0963">Cytoplasm</keyword>
<organism evidence="11 13">
    <name type="scientific">Candidatus Chlorohelix allophototropha</name>
    <dbReference type="NCBI Taxonomy" id="3003348"/>
    <lineage>
        <taxon>Bacteria</taxon>
        <taxon>Bacillati</taxon>
        <taxon>Chloroflexota</taxon>
        <taxon>Chloroflexia</taxon>
        <taxon>Candidatus Chloroheliales</taxon>
        <taxon>Candidatus Chloroheliaceae</taxon>
        <taxon>Candidatus Chlorohelix</taxon>
    </lineage>
</organism>
<sequence>MPDTPNEPSNPYRLLPAIDKLLTSAPLQRLMEVEGLPRDFITAIARERLDLARQNIRQGVAPLSSQQLLDEIESLAKTISNGNLREVINATGVIVHTNIGRAPLSIEAVAAVNKVAIGYSNLEYELETGERGSRMSHISDLIARLTGAEAGMAVNNNAAAVLMVLSAFARAKEVLISRGQAVEIGGSFRVPDVIAQSGGKLVDVGTTNKTYIRDYENAINPNTAIILQVHSSNFKVVGFTHSAKLEELVQLANAHNLIVVEDLGSGTLLDTAQYGLSHEPTVQESISKGVHLVTFSGDKLLGGAQAGIIAGRKDLIDKLKKHPLARALRLDKMTIAALQATFLHYLKGEAEHKIPVWQMISMSQAEILQRAKSWQAVLANCWEGATIVEGLSTVGGGSLPSETLPTYLLALPAIPGKSAAMLTAALRQQRPAIICRVERETLLLDPRTVLPDQDDILLDALKKNCSFPTSSRLDFPTS</sequence>
<evidence type="ECO:0000256" key="1">
    <source>
        <dbReference type="ARBA" id="ARBA00001933"/>
    </source>
</evidence>
<comment type="similarity">
    <text evidence="7 8">Belongs to the SelA family.</text>
</comment>
<comment type="cofactor">
    <cofactor evidence="1 8 9">
        <name>pyridoxal 5'-phosphate</name>
        <dbReference type="ChEBI" id="CHEBI:597326"/>
    </cofactor>
</comment>
<evidence type="ECO:0000313" key="13">
    <source>
        <dbReference type="Proteomes" id="UP000521676"/>
    </source>
</evidence>
<evidence type="ECO:0000256" key="2">
    <source>
        <dbReference type="ARBA" id="ARBA00022490"/>
    </source>
</evidence>
<feature type="modified residue" description="N6-(pyridoxal phosphate)lysine" evidence="8 9">
    <location>
        <position position="299"/>
    </location>
</feature>
<evidence type="ECO:0000256" key="7">
    <source>
        <dbReference type="ARBA" id="ARBA00044507"/>
    </source>
</evidence>
<keyword evidence="14" id="KW-1185">Reference proteome</keyword>
<dbReference type="Pfam" id="PF03841">
    <property type="entry name" value="SelA"/>
    <property type="match status" value="1"/>
</dbReference>